<feature type="transmembrane region" description="Helical" evidence="1">
    <location>
        <begin position="12"/>
        <end position="32"/>
    </location>
</feature>
<evidence type="ECO:0000256" key="1">
    <source>
        <dbReference type="SAM" id="Phobius"/>
    </source>
</evidence>
<reference evidence="2" key="1">
    <citation type="journal article" date="2014" name="Front. Microbiol.">
        <title>High frequency of phylogenetically diverse reductive dehalogenase-homologous genes in deep subseafloor sedimentary metagenomes.</title>
        <authorList>
            <person name="Kawai M."/>
            <person name="Futagami T."/>
            <person name="Toyoda A."/>
            <person name="Takaki Y."/>
            <person name="Nishi S."/>
            <person name="Hori S."/>
            <person name="Arai W."/>
            <person name="Tsubouchi T."/>
            <person name="Morono Y."/>
            <person name="Uchiyama I."/>
            <person name="Ito T."/>
            <person name="Fujiyama A."/>
            <person name="Inagaki F."/>
            <person name="Takami H."/>
        </authorList>
    </citation>
    <scope>NUCLEOTIDE SEQUENCE</scope>
    <source>
        <strain evidence="2">Expedition CK06-06</strain>
    </source>
</reference>
<evidence type="ECO:0000313" key="2">
    <source>
        <dbReference type="EMBL" id="GAG19496.1"/>
    </source>
</evidence>
<keyword evidence="1" id="KW-1133">Transmembrane helix</keyword>
<proteinExistence type="predicted"/>
<accession>X0X3E1</accession>
<protein>
    <submittedName>
        <fullName evidence="2">Uncharacterized protein</fullName>
    </submittedName>
</protein>
<feature type="transmembrane region" description="Helical" evidence="1">
    <location>
        <begin position="52"/>
        <end position="72"/>
    </location>
</feature>
<keyword evidence="1" id="KW-0812">Transmembrane</keyword>
<dbReference type="AlphaFoldDB" id="X0X3E1"/>
<dbReference type="EMBL" id="BARS01038166">
    <property type="protein sequence ID" value="GAG19496.1"/>
    <property type="molecule type" value="Genomic_DNA"/>
</dbReference>
<organism evidence="2">
    <name type="scientific">marine sediment metagenome</name>
    <dbReference type="NCBI Taxonomy" id="412755"/>
    <lineage>
        <taxon>unclassified sequences</taxon>
        <taxon>metagenomes</taxon>
        <taxon>ecological metagenomes</taxon>
    </lineage>
</organism>
<comment type="caution">
    <text evidence="2">The sequence shown here is derived from an EMBL/GenBank/DDBJ whole genome shotgun (WGS) entry which is preliminary data.</text>
</comment>
<keyword evidence="1" id="KW-0472">Membrane</keyword>
<sequence length="79" mass="9189">MNARIHRFWKNWMIVSAPILYLAWAAGRAMVFQHAYKARDLPVLSDFIVRKFLEQGMAVGLTFGFWCALLIFRGQDRLG</sequence>
<feature type="non-terminal residue" evidence="2">
    <location>
        <position position="79"/>
    </location>
</feature>
<gene>
    <name evidence="2" type="ORF">S01H1_58421</name>
</gene>
<name>X0X3E1_9ZZZZ</name>